<dbReference type="SUPFAM" id="SSF53098">
    <property type="entry name" value="Ribonuclease H-like"/>
    <property type="match status" value="1"/>
</dbReference>
<evidence type="ECO:0000256" key="3">
    <source>
        <dbReference type="ARBA" id="ARBA00022801"/>
    </source>
</evidence>
<dbReference type="InterPro" id="IPR034922">
    <property type="entry name" value="REX1-like_exo"/>
</dbReference>
<protein>
    <recommendedName>
        <fullName evidence="6">Exonuclease domain-containing protein</fullName>
    </recommendedName>
</protein>
<evidence type="ECO:0000256" key="4">
    <source>
        <dbReference type="ARBA" id="ARBA00022839"/>
    </source>
</evidence>
<gene>
    <name evidence="7" type="ORF">A1O7_09773</name>
</gene>
<dbReference type="STRING" id="1182544.W9W798"/>
<keyword evidence="2" id="KW-0540">Nuclease</keyword>
<dbReference type="InterPro" id="IPR047021">
    <property type="entry name" value="REXO1/3/4-like"/>
</dbReference>
<evidence type="ECO:0000256" key="2">
    <source>
        <dbReference type="ARBA" id="ARBA00022722"/>
    </source>
</evidence>
<feature type="compositionally biased region" description="Polar residues" evidence="5">
    <location>
        <begin position="120"/>
        <end position="137"/>
    </location>
</feature>
<name>W9W798_9EURO</name>
<keyword evidence="8" id="KW-1185">Reference proteome</keyword>
<accession>W9W798</accession>
<evidence type="ECO:0000256" key="1">
    <source>
        <dbReference type="ARBA" id="ARBA00006357"/>
    </source>
</evidence>
<dbReference type="GO" id="GO:0004527">
    <property type="term" value="F:exonuclease activity"/>
    <property type="evidence" value="ECO:0007669"/>
    <property type="project" value="UniProtKB-KW"/>
</dbReference>
<proteinExistence type="inferred from homology"/>
<dbReference type="EMBL" id="AMGW01000007">
    <property type="protein sequence ID" value="EXJ54434.1"/>
    <property type="molecule type" value="Genomic_DNA"/>
</dbReference>
<dbReference type="InterPro" id="IPR012337">
    <property type="entry name" value="RNaseH-like_sf"/>
</dbReference>
<comment type="caution">
    <text evidence="7">The sequence shown here is derived from an EMBL/GenBank/DDBJ whole genome shotgun (WGS) entry which is preliminary data.</text>
</comment>
<evidence type="ECO:0000259" key="6">
    <source>
        <dbReference type="SMART" id="SM00479"/>
    </source>
</evidence>
<evidence type="ECO:0000313" key="7">
    <source>
        <dbReference type="EMBL" id="EXJ54434.1"/>
    </source>
</evidence>
<dbReference type="PANTHER" id="PTHR12801:SF112">
    <property type="entry name" value="RNA EXONUCLEASE 3"/>
    <property type="match status" value="1"/>
</dbReference>
<dbReference type="Gene3D" id="3.30.420.10">
    <property type="entry name" value="Ribonuclease H-like superfamily/Ribonuclease H"/>
    <property type="match status" value="1"/>
</dbReference>
<dbReference type="RefSeq" id="XP_007761949.1">
    <property type="nucleotide sequence ID" value="XM_007763759.1"/>
</dbReference>
<keyword evidence="3" id="KW-0378">Hydrolase</keyword>
<dbReference type="PANTHER" id="PTHR12801">
    <property type="entry name" value="RNA EXONUCLEASE REXO1 / RECO3 FAMILY MEMBER-RELATED"/>
    <property type="match status" value="1"/>
</dbReference>
<keyword evidence="4" id="KW-0269">Exonuclease</keyword>
<comment type="similarity">
    <text evidence="1">Belongs to the REXO1/REXO3 family.</text>
</comment>
<dbReference type="HOGENOM" id="CLU_022453_4_0_1"/>
<dbReference type="OrthoDB" id="3996471at2759"/>
<dbReference type="VEuPathDB" id="FungiDB:A1O7_09773"/>
<evidence type="ECO:0000313" key="8">
    <source>
        <dbReference type="Proteomes" id="UP000019473"/>
    </source>
</evidence>
<dbReference type="SMART" id="SM00479">
    <property type="entry name" value="EXOIII"/>
    <property type="match status" value="1"/>
</dbReference>
<organism evidence="7 8">
    <name type="scientific">Cladophialophora yegresii CBS 114405</name>
    <dbReference type="NCBI Taxonomy" id="1182544"/>
    <lineage>
        <taxon>Eukaryota</taxon>
        <taxon>Fungi</taxon>
        <taxon>Dikarya</taxon>
        <taxon>Ascomycota</taxon>
        <taxon>Pezizomycotina</taxon>
        <taxon>Eurotiomycetes</taxon>
        <taxon>Chaetothyriomycetidae</taxon>
        <taxon>Chaetothyriales</taxon>
        <taxon>Herpotrichiellaceae</taxon>
        <taxon>Cladophialophora</taxon>
    </lineage>
</organism>
<dbReference type="InterPro" id="IPR036397">
    <property type="entry name" value="RNaseH_sf"/>
</dbReference>
<sequence length="627" mass="68847">MFSSLGRFRATPCPRQHDCDLPICIFSHSLQARTSDAGETLVVAQEYDPLSAGDVSPPPSKRRRLGSPPRDVQRVDVVKAKSRRLGPPASLAPERQSPPTVKPTAISTEHEGTLKGGPRTASQTSADQKIASLTRTVSPPPSKRTEEVSQPTKKKNPPNLETLTPRNVIKAPAQLKTRLTVLQKLHEQMKAQNSKLASSDAKWKPLVLDEQELITFALDEEEAATKLEGDIYRNAVSQTIMRIKKMTTEEWVKRILEWTGPAKVQQKAAANPSADLTSIGLSSSNQQIAVLRHLRTPLEGLEKYGYVTTQPSAMEIATARAGVAAAKGYETCDRCGTRFQVFPGRDDSGRLTSGGKCRYHWARANRQGRSEGTHPCCNKPEGSEGCSEGETHVFGVKDPKRLASILQFEHTPAKPGVRPLHPVSFDCEMGYTTLGMEVIRVTAVSWPDGRLLLDVFVRTYGELLDLNTRFSGVTKETYVSAKTYDTPFVEGGELRKVDSPASARQLLLDLISSETPLIGHAIENDLNVLRIIHPFVIDTVLLYPHPRGLPVRFGLKILSQKYLSRGIQTAGEAGHDSKEDAVATGDLVTKKVADQWKLMQLQGWRFVEGILTSADEVASFDGGHSML</sequence>
<dbReference type="InterPro" id="IPR013520">
    <property type="entry name" value="Ribonucl_H"/>
</dbReference>
<dbReference type="GO" id="GO:0005634">
    <property type="term" value="C:nucleus"/>
    <property type="evidence" value="ECO:0007669"/>
    <property type="project" value="TreeGrafter"/>
</dbReference>
<dbReference type="AlphaFoldDB" id="W9W798"/>
<evidence type="ECO:0000256" key="5">
    <source>
        <dbReference type="SAM" id="MobiDB-lite"/>
    </source>
</evidence>
<dbReference type="GO" id="GO:0003676">
    <property type="term" value="F:nucleic acid binding"/>
    <property type="evidence" value="ECO:0007669"/>
    <property type="project" value="InterPro"/>
</dbReference>
<reference evidence="7 8" key="1">
    <citation type="submission" date="2013-03" db="EMBL/GenBank/DDBJ databases">
        <title>The Genome Sequence of Cladophialophora yegresii CBS 114405.</title>
        <authorList>
            <consortium name="The Broad Institute Genomics Platform"/>
            <person name="Cuomo C."/>
            <person name="de Hoog S."/>
            <person name="Gorbushina A."/>
            <person name="Walker B."/>
            <person name="Young S.K."/>
            <person name="Zeng Q."/>
            <person name="Gargeya S."/>
            <person name="Fitzgerald M."/>
            <person name="Haas B."/>
            <person name="Abouelleil A."/>
            <person name="Allen A.W."/>
            <person name="Alvarado L."/>
            <person name="Arachchi H.M."/>
            <person name="Berlin A.M."/>
            <person name="Chapman S.B."/>
            <person name="Gainer-Dewar J."/>
            <person name="Goldberg J."/>
            <person name="Griggs A."/>
            <person name="Gujja S."/>
            <person name="Hansen M."/>
            <person name="Howarth C."/>
            <person name="Imamovic A."/>
            <person name="Ireland A."/>
            <person name="Larimer J."/>
            <person name="McCowan C."/>
            <person name="Murphy C."/>
            <person name="Pearson M."/>
            <person name="Poon T.W."/>
            <person name="Priest M."/>
            <person name="Roberts A."/>
            <person name="Saif S."/>
            <person name="Shea T."/>
            <person name="Sisk P."/>
            <person name="Sykes S."/>
            <person name="Wortman J."/>
            <person name="Nusbaum C."/>
            <person name="Birren B."/>
        </authorList>
    </citation>
    <scope>NUCLEOTIDE SEQUENCE [LARGE SCALE GENOMIC DNA]</scope>
    <source>
        <strain evidence="7 8">CBS 114405</strain>
    </source>
</reference>
<dbReference type="GeneID" id="19184334"/>
<dbReference type="eggNOG" id="KOG2248">
    <property type="taxonomic scope" value="Eukaryota"/>
</dbReference>
<dbReference type="CDD" id="cd06145">
    <property type="entry name" value="REX1_like"/>
    <property type="match status" value="1"/>
</dbReference>
<feature type="domain" description="Exonuclease" evidence="6">
    <location>
        <begin position="421"/>
        <end position="597"/>
    </location>
</feature>
<dbReference type="Proteomes" id="UP000019473">
    <property type="component" value="Unassembled WGS sequence"/>
</dbReference>
<feature type="region of interest" description="Disordered" evidence="5">
    <location>
        <begin position="49"/>
        <end position="163"/>
    </location>
</feature>